<dbReference type="EC" id="4.3.3.7" evidence="4 12"/>
<sequence>MKFEAKGIIPAMLTPLDEYGDIDENILKKLTNFLIESGVHGLFAVSSTGECYGLDFEQKKKILKIVLAENRGRVPVYAGTGLITTRDTIKMTRLAAELGVNAVSVITPMFIHPNNEELYDHFKAVARSVDLPVLLYNNPARTGVNIEVDLLVKLSKIDNIVGIKDSSGDMTLVSEFIRKTEPDFNVLIGKDTLILSGLVYGAKGTIASTGNLVPKLLVEIYDEYQKGNLAAAKKAQFKLSQLRMSYDLGSFPVILKDGLNILGLNAGNTLAPIKNLAVEKKEKLKLVLKEIGAL</sequence>
<evidence type="ECO:0000256" key="15">
    <source>
        <dbReference type="PIRSR" id="PIRSR001365-2"/>
    </source>
</evidence>
<comment type="pathway">
    <text evidence="2">Amino-acid biosynthesis; L-lysine biosynthesis via DAP pathway; (S)-tetrahydrodipicolinate from L-aspartate: step 3/4.</text>
</comment>
<dbReference type="PANTHER" id="PTHR12128:SF66">
    <property type="entry name" value="4-HYDROXY-2-OXOGLUTARATE ALDOLASE, MITOCHONDRIAL"/>
    <property type="match status" value="1"/>
</dbReference>
<keyword evidence="7" id="KW-0220">Diaminopimelate biosynthesis</keyword>
<dbReference type="Pfam" id="PF00701">
    <property type="entry name" value="DHDPS"/>
    <property type="match status" value="1"/>
</dbReference>
<evidence type="ECO:0000256" key="4">
    <source>
        <dbReference type="ARBA" id="ARBA00012086"/>
    </source>
</evidence>
<feature type="active site" description="Proton donor/acceptor" evidence="14">
    <location>
        <position position="136"/>
    </location>
</feature>
<evidence type="ECO:0000256" key="5">
    <source>
        <dbReference type="ARBA" id="ARBA00022490"/>
    </source>
</evidence>
<evidence type="ECO:0000256" key="10">
    <source>
        <dbReference type="ARBA" id="ARBA00023270"/>
    </source>
</evidence>
<evidence type="ECO:0000256" key="9">
    <source>
        <dbReference type="ARBA" id="ARBA00023239"/>
    </source>
</evidence>
<dbReference type="RefSeq" id="WP_089861432.1">
    <property type="nucleotide sequence ID" value="NZ_FOTI01000017.1"/>
</dbReference>
<dbReference type="CDD" id="cd00408">
    <property type="entry name" value="DHDPS-like"/>
    <property type="match status" value="1"/>
</dbReference>
<reference evidence="16 17" key="1">
    <citation type="submission" date="2016-10" db="EMBL/GenBank/DDBJ databases">
        <authorList>
            <person name="de Groot N.N."/>
        </authorList>
    </citation>
    <scope>NUCLEOTIDE SEQUENCE [LARGE SCALE GENOMIC DNA]</scope>
    <source>
        <strain evidence="16 17">ATCC 51327</strain>
    </source>
</reference>
<evidence type="ECO:0000256" key="1">
    <source>
        <dbReference type="ARBA" id="ARBA00003294"/>
    </source>
</evidence>
<dbReference type="OrthoDB" id="9771791at2"/>
<dbReference type="GO" id="GO:0008840">
    <property type="term" value="F:4-hydroxy-tetrahydrodipicolinate synthase activity"/>
    <property type="evidence" value="ECO:0007669"/>
    <property type="project" value="UniProtKB-UniRule"/>
</dbReference>
<dbReference type="Gene3D" id="3.20.20.70">
    <property type="entry name" value="Aldolase class I"/>
    <property type="match status" value="1"/>
</dbReference>
<evidence type="ECO:0000256" key="12">
    <source>
        <dbReference type="NCBIfam" id="TIGR00674"/>
    </source>
</evidence>
<dbReference type="NCBIfam" id="TIGR00674">
    <property type="entry name" value="dapA"/>
    <property type="match status" value="1"/>
</dbReference>
<evidence type="ECO:0000313" key="16">
    <source>
        <dbReference type="EMBL" id="SFL53753.1"/>
    </source>
</evidence>
<evidence type="ECO:0000256" key="7">
    <source>
        <dbReference type="ARBA" id="ARBA00022915"/>
    </source>
</evidence>
<dbReference type="GO" id="GO:0019877">
    <property type="term" value="P:diaminopimelate biosynthetic process"/>
    <property type="evidence" value="ECO:0007669"/>
    <property type="project" value="UniProtKB-KW"/>
</dbReference>
<keyword evidence="5" id="KW-0963">Cytoplasm</keyword>
<dbReference type="InterPro" id="IPR013785">
    <property type="entry name" value="Aldolase_TIM"/>
</dbReference>
<evidence type="ECO:0000256" key="6">
    <source>
        <dbReference type="ARBA" id="ARBA00022605"/>
    </source>
</evidence>
<dbReference type="SMART" id="SM01130">
    <property type="entry name" value="DHDPS"/>
    <property type="match status" value="1"/>
</dbReference>
<dbReference type="UniPathway" id="UPA00034">
    <property type="reaction ID" value="UER00017"/>
</dbReference>
<evidence type="ECO:0000256" key="8">
    <source>
        <dbReference type="ARBA" id="ARBA00023154"/>
    </source>
</evidence>
<dbReference type="SUPFAM" id="SSF51569">
    <property type="entry name" value="Aldolase"/>
    <property type="match status" value="1"/>
</dbReference>
<keyword evidence="9 13" id="KW-0456">Lyase</keyword>
<accession>A0A1I4IIB9</accession>
<proteinExistence type="inferred from homology"/>
<organism evidence="16 17">
    <name type="scientific">Halanaerobium salsuginis</name>
    <dbReference type="NCBI Taxonomy" id="29563"/>
    <lineage>
        <taxon>Bacteria</taxon>
        <taxon>Bacillati</taxon>
        <taxon>Bacillota</taxon>
        <taxon>Clostridia</taxon>
        <taxon>Halanaerobiales</taxon>
        <taxon>Halanaerobiaceae</taxon>
        <taxon>Halanaerobium</taxon>
    </lineage>
</organism>
<dbReference type="Proteomes" id="UP000199006">
    <property type="component" value="Unassembled WGS sequence"/>
</dbReference>
<evidence type="ECO:0000256" key="11">
    <source>
        <dbReference type="ARBA" id="ARBA00047836"/>
    </source>
</evidence>
<keyword evidence="8" id="KW-0457">Lysine biosynthesis</keyword>
<dbReference type="InterPro" id="IPR020625">
    <property type="entry name" value="Schiff_base-form_aldolases_AS"/>
</dbReference>
<dbReference type="AlphaFoldDB" id="A0A1I4IIB9"/>
<feature type="binding site" evidence="15">
    <location>
        <position position="48"/>
    </location>
    <ligand>
        <name>pyruvate</name>
        <dbReference type="ChEBI" id="CHEBI:15361"/>
    </ligand>
</feature>
<evidence type="ECO:0000256" key="3">
    <source>
        <dbReference type="ARBA" id="ARBA00007592"/>
    </source>
</evidence>
<dbReference type="GO" id="GO:0009089">
    <property type="term" value="P:lysine biosynthetic process via diaminopimelate"/>
    <property type="evidence" value="ECO:0007669"/>
    <property type="project" value="UniProtKB-UniRule"/>
</dbReference>
<dbReference type="STRING" id="29563.SAMN02983006_01420"/>
<dbReference type="PRINTS" id="PR00146">
    <property type="entry name" value="DHPICSNTHASE"/>
</dbReference>
<evidence type="ECO:0000313" key="17">
    <source>
        <dbReference type="Proteomes" id="UP000199006"/>
    </source>
</evidence>
<dbReference type="PIRSF" id="PIRSF001365">
    <property type="entry name" value="DHDPS"/>
    <property type="match status" value="1"/>
</dbReference>
<dbReference type="PANTHER" id="PTHR12128">
    <property type="entry name" value="DIHYDRODIPICOLINATE SYNTHASE"/>
    <property type="match status" value="1"/>
</dbReference>
<comment type="similarity">
    <text evidence="3 13">Belongs to the DapA family.</text>
</comment>
<dbReference type="InterPro" id="IPR005263">
    <property type="entry name" value="DapA"/>
</dbReference>
<protein>
    <recommendedName>
        <fullName evidence="4 12">4-hydroxy-tetrahydrodipicolinate synthase</fullName>
        <ecNumber evidence="4 12">4.3.3.7</ecNumber>
    </recommendedName>
</protein>
<evidence type="ECO:0000256" key="13">
    <source>
        <dbReference type="PIRNR" id="PIRNR001365"/>
    </source>
</evidence>
<dbReference type="EMBL" id="FOTI01000017">
    <property type="protein sequence ID" value="SFL53753.1"/>
    <property type="molecule type" value="Genomic_DNA"/>
</dbReference>
<dbReference type="InterPro" id="IPR002220">
    <property type="entry name" value="DapA-like"/>
</dbReference>
<evidence type="ECO:0000256" key="2">
    <source>
        <dbReference type="ARBA" id="ARBA00005120"/>
    </source>
</evidence>
<comment type="function">
    <text evidence="1">Catalyzes the condensation of (S)-aspartate-beta-semialdehyde [(S)-ASA] and pyruvate to 4-hydroxy-tetrahydrodipicolinate (HTPA).</text>
</comment>
<keyword evidence="17" id="KW-1185">Reference proteome</keyword>
<keyword evidence="6" id="KW-0028">Amino-acid biosynthesis</keyword>
<evidence type="ECO:0000256" key="14">
    <source>
        <dbReference type="PIRSR" id="PIRSR001365-1"/>
    </source>
</evidence>
<dbReference type="PROSITE" id="PS00666">
    <property type="entry name" value="DHDPS_2"/>
    <property type="match status" value="1"/>
</dbReference>
<comment type="catalytic activity">
    <reaction evidence="11">
        <text>L-aspartate 4-semialdehyde + pyruvate = (2S,4S)-4-hydroxy-2,3,4,5-tetrahydrodipicolinate + H2O + H(+)</text>
        <dbReference type="Rhea" id="RHEA:34171"/>
        <dbReference type="ChEBI" id="CHEBI:15361"/>
        <dbReference type="ChEBI" id="CHEBI:15377"/>
        <dbReference type="ChEBI" id="CHEBI:15378"/>
        <dbReference type="ChEBI" id="CHEBI:67139"/>
        <dbReference type="ChEBI" id="CHEBI:537519"/>
        <dbReference type="EC" id="4.3.3.7"/>
    </reaction>
</comment>
<name>A0A1I4IIB9_9FIRM</name>
<gene>
    <name evidence="16" type="ORF">SAMN02983006_01420</name>
</gene>
<keyword evidence="10" id="KW-0704">Schiff base</keyword>
<feature type="active site" description="Schiff-base intermediate with substrate" evidence="14">
    <location>
        <position position="164"/>
    </location>
</feature>
<feature type="binding site" evidence="15">
    <location>
        <position position="206"/>
    </location>
    <ligand>
        <name>pyruvate</name>
        <dbReference type="ChEBI" id="CHEBI:15361"/>
    </ligand>
</feature>